<feature type="transmembrane region" description="Helical" evidence="9">
    <location>
        <begin position="189"/>
        <end position="208"/>
    </location>
</feature>
<organism evidence="11 12">
    <name type="scientific">Powellomyces hirtus</name>
    <dbReference type="NCBI Taxonomy" id="109895"/>
    <lineage>
        <taxon>Eukaryota</taxon>
        <taxon>Fungi</taxon>
        <taxon>Fungi incertae sedis</taxon>
        <taxon>Chytridiomycota</taxon>
        <taxon>Chytridiomycota incertae sedis</taxon>
        <taxon>Chytridiomycetes</taxon>
        <taxon>Spizellomycetales</taxon>
        <taxon>Powellomycetaceae</taxon>
        <taxon>Powellomyces</taxon>
    </lineage>
</organism>
<evidence type="ECO:0000256" key="4">
    <source>
        <dbReference type="ARBA" id="ARBA00022771"/>
    </source>
</evidence>
<name>A0A507DWQ1_9FUNG</name>
<reference evidence="11 12" key="1">
    <citation type="journal article" date="2019" name="Sci. Rep.">
        <title>Comparative genomics of chytrid fungi reveal insights into the obligate biotrophic and pathogenic lifestyle of Synchytrium endobioticum.</title>
        <authorList>
            <person name="van de Vossenberg B.T.L.H."/>
            <person name="Warris S."/>
            <person name="Nguyen H.D.T."/>
            <person name="van Gent-Pelzer M.P.E."/>
            <person name="Joly D.L."/>
            <person name="van de Geest H.C."/>
            <person name="Bonants P.J.M."/>
            <person name="Smith D.S."/>
            <person name="Levesque C.A."/>
            <person name="van der Lee T.A.J."/>
        </authorList>
    </citation>
    <scope>NUCLEOTIDE SEQUENCE [LARGE SCALE GENOMIC DNA]</scope>
    <source>
        <strain evidence="11 12">CBS 809.83</strain>
    </source>
</reference>
<keyword evidence="7 9" id="KW-0472">Membrane</keyword>
<evidence type="ECO:0000256" key="7">
    <source>
        <dbReference type="ARBA" id="ARBA00023136"/>
    </source>
</evidence>
<evidence type="ECO:0000256" key="3">
    <source>
        <dbReference type="ARBA" id="ARBA00022723"/>
    </source>
</evidence>
<feature type="region of interest" description="Disordered" evidence="8">
    <location>
        <begin position="25"/>
        <end position="62"/>
    </location>
</feature>
<dbReference type="SUPFAM" id="SSF57850">
    <property type="entry name" value="RING/U-box"/>
    <property type="match status" value="1"/>
</dbReference>
<evidence type="ECO:0000256" key="1">
    <source>
        <dbReference type="ARBA" id="ARBA00004141"/>
    </source>
</evidence>
<feature type="region of interest" description="Disordered" evidence="8">
    <location>
        <begin position="98"/>
        <end position="123"/>
    </location>
</feature>
<dbReference type="PROSITE" id="PS51292">
    <property type="entry name" value="ZF_RING_CH"/>
    <property type="match status" value="1"/>
</dbReference>
<sequence>MPQNLYPPSVLATVAALPPVPARPYPKMASSTQPPLRLSTTLNNNNNNANSHSTMTPPTASSAESLAVAAAPVAWEDSTGDEKRCWICFLEEGEEPAPPITTNYQQQQQQQQQQSQRTATSPPPPIWVRPCKCKNSLKYAHETCLLRWITEKQGPLTPDVRCPACGHTYVLAESRDVLLSALTLVDKTVAAVVPYVTLAGVSLAFYIVSTTYGAYAVMTMCGPDVGERVLSENNWGWRTWVGLPMIPISLICSRLTAADAALPLLPFLVLGNDHIRLSFPPSPALTVCILPWARLAYNAVWDKLAPLVDRFFTRKARKQGLEGGMSGGAEQVEDPPVEDGEEEYPLARRDGQRLVLGSLFLPAASQLMGTLLGTLPYLRHRLPSDAFHRNVLGGALLVLCKDMSTAVYRAHRKRQRRTRRVLDYRGD</sequence>
<dbReference type="Gene3D" id="3.30.40.10">
    <property type="entry name" value="Zinc/RING finger domain, C3HC4 (zinc finger)"/>
    <property type="match status" value="1"/>
</dbReference>
<keyword evidence="5" id="KW-0862">Zinc</keyword>
<keyword evidence="12" id="KW-1185">Reference proteome</keyword>
<evidence type="ECO:0000313" key="12">
    <source>
        <dbReference type="Proteomes" id="UP000318582"/>
    </source>
</evidence>
<comment type="subcellular location">
    <subcellularLocation>
        <location evidence="1">Membrane</location>
        <topology evidence="1">Multi-pass membrane protein</topology>
    </subcellularLocation>
</comment>
<dbReference type="GO" id="GO:0008270">
    <property type="term" value="F:zinc ion binding"/>
    <property type="evidence" value="ECO:0007669"/>
    <property type="project" value="UniProtKB-KW"/>
</dbReference>
<keyword evidence="3" id="KW-0479">Metal-binding</keyword>
<keyword evidence="4" id="KW-0863">Zinc-finger</keyword>
<feature type="region of interest" description="Disordered" evidence="8">
    <location>
        <begin position="320"/>
        <end position="342"/>
    </location>
</feature>
<dbReference type="Pfam" id="PF12906">
    <property type="entry name" value="RINGv"/>
    <property type="match status" value="1"/>
</dbReference>
<evidence type="ECO:0000256" key="5">
    <source>
        <dbReference type="ARBA" id="ARBA00022833"/>
    </source>
</evidence>
<evidence type="ECO:0000256" key="6">
    <source>
        <dbReference type="ARBA" id="ARBA00022989"/>
    </source>
</evidence>
<dbReference type="GO" id="GO:0016020">
    <property type="term" value="C:membrane"/>
    <property type="evidence" value="ECO:0007669"/>
    <property type="project" value="UniProtKB-SubCell"/>
</dbReference>
<keyword evidence="2 9" id="KW-0812">Transmembrane</keyword>
<feature type="compositionally biased region" description="Acidic residues" evidence="8">
    <location>
        <begin position="331"/>
        <end position="342"/>
    </location>
</feature>
<evidence type="ECO:0000313" key="11">
    <source>
        <dbReference type="EMBL" id="TPX55946.1"/>
    </source>
</evidence>
<feature type="domain" description="RING-CH-type" evidence="10">
    <location>
        <begin position="77"/>
        <end position="172"/>
    </location>
</feature>
<feature type="transmembrane region" description="Helical" evidence="9">
    <location>
        <begin position="354"/>
        <end position="378"/>
    </location>
</feature>
<feature type="compositionally biased region" description="Low complexity" evidence="8">
    <location>
        <begin position="105"/>
        <end position="116"/>
    </location>
</feature>
<feature type="compositionally biased region" description="Polar residues" evidence="8">
    <location>
        <begin position="29"/>
        <end position="42"/>
    </location>
</feature>
<dbReference type="EMBL" id="QEAQ01000090">
    <property type="protein sequence ID" value="TPX55946.1"/>
    <property type="molecule type" value="Genomic_DNA"/>
</dbReference>
<keyword evidence="6 9" id="KW-1133">Transmembrane helix</keyword>
<gene>
    <name evidence="11" type="ORF">PhCBS80983_g04917</name>
</gene>
<evidence type="ECO:0000256" key="2">
    <source>
        <dbReference type="ARBA" id="ARBA00022692"/>
    </source>
</evidence>
<dbReference type="InterPro" id="IPR013083">
    <property type="entry name" value="Znf_RING/FYVE/PHD"/>
</dbReference>
<accession>A0A507DWQ1</accession>
<dbReference type="PANTHER" id="PTHR46283">
    <property type="entry name" value="E3 UBIQUITIN-PROTEIN LIGASE MARCH5"/>
    <property type="match status" value="1"/>
</dbReference>
<comment type="caution">
    <text evidence="11">The sequence shown here is derived from an EMBL/GenBank/DDBJ whole genome shotgun (WGS) entry which is preliminary data.</text>
</comment>
<evidence type="ECO:0000256" key="8">
    <source>
        <dbReference type="SAM" id="MobiDB-lite"/>
    </source>
</evidence>
<dbReference type="InterPro" id="IPR011016">
    <property type="entry name" value="Znf_RING-CH"/>
</dbReference>
<feature type="transmembrane region" description="Helical" evidence="9">
    <location>
        <begin position="390"/>
        <end position="410"/>
    </location>
</feature>
<evidence type="ECO:0000256" key="9">
    <source>
        <dbReference type="SAM" id="Phobius"/>
    </source>
</evidence>
<dbReference type="SMART" id="SM00744">
    <property type="entry name" value="RINGv"/>
    <property type="match status" value="1"/>
</dbReference>
<evidence type="ECO:0000259" key="10">
    <source>
        <dbReference type="PROSITE" id="PS51292"/>
    </source>
</evidence>
<dbReference type="STRING" id="109895.A0A507DWQ1"/>
<protein>
    <recommendedName>
        <fullName evidence="10">RING-CH-type domain-containing protein</fullName>
    </recommendedName>
</protein>
<dbReference type="Proteomes" id="UP000318582">
    <property type="component" value="Unassembled WGS sequence"/>
</dbReference>
<dbReference type="AlphaFoldDB" id="A0A507DWQ1"/>
<proteinExistence type="predicted"/>